<protein>
    <submittedName>
        <fullName evidence="3">Arsenate reductase</fullName>
        <ecNumber evidence="3">1.20.4.4</ecNumber>
    </submittedName>
</protein>
<keyword evidence="1" id="KW-0059">Arsenical resistance</keyword>
<keyword evidence="3" id="KW-0560">Oxidoreductase</keyword>
<evidence type="ECO:0000259" key="2">
    <source>
        <dbReference type="SMART" id="SM00226"/>
    </source>
</evidence>
<dbReference type="InterPro" id="IPR036196">
    <property type="entry name" value="Ptyr_pPase_sf"/>
</dbReference>
<proteinExistence type="predicted"/>
<name>A0A645FUD2_9ZZZZ</name>
<gene>
    <name evidence="3" type="primary">arsC_54</name>
    <name evidence="3" type="ORF">SDC9_164604</name>
</gene>
<organism evidence="3">
    <name type="scientific">bioreactor metagenome</name>
    <dbReference type="NCBI Taxonomy" id="1076179"/>
    <lineage>
        <taxon>unclassified sequences</taxon>
        <taxon>metagenomes</taxon>
        <taxon>ecological metagenomes</taxon>
    </lineage>
</organism>
<evidence type="ECO:0000256" key="1">
    <source>
        <dbReference type="ARBA" id="ARBA00022849"/>
    </source>
</evidence>
<evidence type="ECO:0000313" key="3">
    <source>
        <dbReference type="EMBL" id="MPN17252.1"/>
    </source>
</evidence>
<dbReference type="SUPFAM" id="SSF52788">
    <property type="entry name" value="Phosphotyrosine protein phosphatases I"/>
    <property type="match status" value="1"/>
</dbReference>
<comment type="caution">
    <text evidence="3">The sequence shown here is derived from an EMBL/GenBank/DDBJ whole genome shotgun (WGS) entry which is preliminary data.</text>
</comment>
<dbReference type="Gene3D" id="3.40.50.2300">
    <property type="match status" value="1"/>
</dbReference>
<dbReference type="EMBL" id="VSSQ01064338">
    <property type="protein sequence ID" value="MPN17252.1"/>
    <property type="molecule type" value="Genomic_DNA"/>
</dbReference>
<dbReference type="AlphaFoldDB" id="A0A645FUD2"/>
<dbReference type="EC" id="1.20.4.4" evidence="3"/>
<dbReference type="Pfam" id="PF01451">
    <property type="entry name" value="LMWPc"/>
    <property type="match status" value="1"/>
</dbReference>
<dbReference type="InterPro" id="IPR023485">
    <property type="entry name" value="Ptyr_pPase"/>
</dbReference>
<reference evidence="3" key="1">
    <citation type="submission" date="2019-08" db="EMBL/GenBank/DDBJ databases">
        <authorList>
            <person name="Kucharzyk K."/>
            <person name="Murdoch R.W."/>
            <person name="Higgins S."/>
            <person name="Loffler F."/>
        </authorList>
    </citation>
    <scope>NUCLEOTIDE SEQUENCE</scope>
</reference>
<dbReference type="SMART" id="SM00226">
    <property type="entry name" value="LMWPc"/>
    <property type="match status" value="1"/>
</dbReference>
<sequence>MNVKERVLFLCTHNAARSQMAEAFLRSLYADKYQAFSAGTEPTSVNPYVVKVMDEIGIDLSAHQSKSIAEFNKTNFHHVVTLCDKAKEMCSFYYGYKTYEESFPDPSKLKGSDAEILEQLRVIRDKIKDYVIKTFGNK</sequence>
<dbReference type="GO" id="GO:0046685">
    <property type="term" value="P:response to arsenic-containing substance"/>
    <property type="evidence" value="ECO:0007669"/>
    <property type="project" value="UniProtKB-KW"/>
</dbReference>
<dbReference type="PANTHER" id="PTHR43428:SF1">
    <property type="entry name" value="ARSENATE REDUCTASE"/>
    <property type="match status" value="1"/>
</dbReference>
<dbReference type="CDD" id="cd16345">
    <property type="entry name" value="LMWP_ArsC"/>
    <property type="match status" value="1"/>
</dbReference>
<accession>A0A645FUD2</accession>
<dbReference type="PANTHER" id="PTHR43428">
    <property type="entry name" value="ARSENATE REDUCTASE"/>
    <property type="match status" value="1"/>
</dbReference>
<feature type="domain" description="Phosphotyrosine protein phosphatase I" evidence="2">
    <location>
        <begin position="5"/>
        <end position="137"/>
    </location>
</feature>
<dbReference type="GO" id="GO:0030612">
    <property type="term" value="F:arsenate reductase (thioredoxin) activity"/>
    <property type="evidence" value="ECO:0007669"/>
    <property type="project" value="UniProtKB-EC"/>
</dbReference>